<name>A0A2I1PBC5_9MICO</name>
<reference evidence="2 3" key="1">
    <citation type="submission" date="2017-12" db="EMBL/GenBank/DDBJ databases">
        <title>Phylogenetic diversity of female urinary microbiome.</title>
        <authorList>
            <person name="Thomas-White K."/>
            <person name="Wolfe A.J."/>
        </authorList>
    </citation>
    <scope>NUCLEOTIDE SEQUENCE [LARGE SCALE GENOMIC DNA]</scope>
    <source>
        <strain evidence="2 3">UMB1298</strain>
    </source>
</reference>
<evidence type="ECO:0000313" key="2">
    <source>
        <dbReference type="EMBL" id="PKZ41923.1"/>
    </source>
</evidence>
<dbReference type="EMBL" id="PKIZ01000008">
    <property type="protein sequence ID" value="PKZ41923.1"/>
    <property type="molecule type" value="Genomic_DNA"/>
</dbReference>
<dbReference type="AlphaFoldDB" id="A0A2I1PBC5"/>
<keyword evidence="3" id="KW-1185">Reference proteome</keyword>
<evidence type="ECO:0000313" key="3">
    <source>
        <dbReference type="Proteomes" id="UP000234206"/>
    </source>
</evidence>
<protein>
    <recommendedName>
        <fullName evidence="4">DUF4439 domain-containing protein</fullName>
    </recommendedName>
</protein>
<gene>
    <name evidence="2" type="ORF">CYJ76_05615</name>
</gene>
<proteinExistence type="predicted"/>
<evidence type="ECO:0000256" key="1">
    <source>
        <dbReference type="SAM" id="MobiDB-lite"/>
    </source>
</evidence>
<evidence type="ECO:0008006" key="4">
    <source>
        <dbReference type="Google" id="ProtNLM"/>
    </source>
</evidence>
<accession>A0A2I1PBC5</accession>
<feature type="compositionally biased region" description="Basic and acidic residues" evidence="1">
    <location>
        <begin position="1"/>
        <end position="12"/>
    </location>
</feature>
<sequence length="317" mass="34188">MMRLPHRDDRTAPSDTATPSGPSRRAWARTAVAGLVLPAGLSACGVHRESEAHPGRQASADETVLQLVQSGARYAMATSRAHGAVPHAQRPATYISTRWVTDGLVEQVRHLKEKNGAVAIDEKKVLQPEVNRDVARALLASADAILPRLHEATDDLPVASDMVAWWIGAAHVVNPVGPLVSLPNDCAPVAASALGSLHEVTWAMQVLTTRLGPDARKPGVRRLGQLQDARRVVQNLAGRAGPSQEIGYALPREVMDRKERGDRFRAVLDPWVAGLRTQVADRGDDPKAVHLYTALLGIATGLQMDWNEHSTPSVPQD</sequence>
<feature type="region of interest" description="Disordered" evidence="1">
    <location>
        <begin position="1"/>
        <end position="25"/>
    </location>
</feature>
<comment type="caution">
    <text evidence="2">The sequence shown here is derived from an EMBL/GenBank/DDBJ whole genome shotgun (WGS) entry which is preliminary data.</text>
</comment>
<organism evidence="2 3">
    <name type="scientific">Kytococcus schroeteri</name>
    <dbReference type="NCBI Taxonomy" id="138300"/>
    <lineage>
        <taxon>Bacteria</taxon>
        <taxon>Bacillati</taxon>
        <taxon>Actinomycetota</taxon>
        <taxon>Actinomycetes</taxon>
        <taxon>Micrococcales</taxon>
        <taxon>Kytococcaceae</taxon>
        <taxon>Kytococcus</taxon>
    </lineage>
</organism>
<dbReference type="Proteomes" id="UP000234206">
    <property type="component" value="Unassembled WGS sequence"/>
</dbReference>